<keyword evidence="4 6" id="KW-0175">Coiled coil</keyword>
<evidence type="ECO:0000256" key="1">
    <source>
        <dbReference type="ARBA" id="ARBA00004496"/>
    </source>
</evidence>
<dbReference type="InterPro" id="IPR001806">
    <property type="entry name" value="Small_GTPase"/>
</dbReference>
<dbReference type="FunFam" id="3.40.50.300:FF:001348">
    <property type="entry name" value="Ras and EF-hand domain-containing protein"/>
    <property type="match status" value="1"/>
</dbReference>
<accession>A0AAW0HSE0</accession>
<dbReference type="AlphaFoldDB" id="A0AAW0HSE0"/>
<organism evidence="7 8">
    <name type="scientific">Myodes glareolus</name>
    <name type="common">Bank vole</name>
    <name type="synonym">Clethrionomys glareolus</name>
    <dbReference type="NCBI Taxonomy" id="447135"/>
    <lineage>
        <taxon>Eukaryota</taxon>
        <taxon>Metazoa</taxon>
        <taxon>Chordata</taxon>
        <taxon>Craniata</taxon>
        <taxon>Vertebrata</taxon>
        <taxon>Euteleostomi</taxon>
        <taxon>Mammalia</taxon>
        <taxon>Eutheria</taxon>
        <taxon>Euarchontoglires</taxon>
        <taxon>Glires</taxon>
        <taxon>Rodentia</taxon>
        <taxon>Myomorpha</taxon>
        <taxon>Muroidea</taxon>
        <taxon>Cricetidae</taxon>
        <taxon>Arvicolinae</taxon>
        <taxon>Myodes</taxon>
    </lineage>
</organism>
<dbReference type="GO" id="GO:0005737">
    <property type="term" value="C:cytoplasm"/>
    <property type="evidence" value="ECO:0007669"/>
    <property type="project" value="UniProtKB-SubCell"/>
</dbReference>
<dbReference type="Gene3D" id="3.40.50.300">
    <property type="entry name" value="P-loop containing nucleotide triphosphate hydrolases"/>
    <property type="match status" value="1"/>
</dbReference>
<dbReference type="Pfam" id="PF00071">
    <property type="entry name" value="Ras"/>
    <property type="match status" value="1"/>
</dbReference>
<feature type="coiled-coil region" evidence="6">
    <location>
        <begin position="5"/>
        <end position="161"/>
    </location>
</feature>
<dbReference type="InterPro" id="IPR050227">
    <property type="entry name" value="Rab"/>
</dbReference>
<dbReference type="EMBL" id="JBBHLL010000355">
    <property type="protein sequence ID" value="KAK7805028.1"/>
    <property type="molecule type" value="Genomic_DNA"/>
</dbReference>
<keyword evidence="8" id="KW-1185">Reference proteome</keyword>
<dbReference type="NCBIfam" id="TIGR00231">
    <property type="entry name" value="small_GTP"/>
    <property type="match status" value="1"/>
</dbReference>
<dbReference type="SUPFAM" id="SSF52540">
    <property type="entry name" value="P-loop containing nucleoside triphosphate hydrolases"/>
    <property type="match status" value="1"/>
</dbReference>
<proteinExistence type="predicted"/>
<evidence type="ECO:0000256" key="6">
    <source>
        <dbReference type="SAM" id="Coils"/>
    </source>
</evidence>
<dbReference type="GO" id="GO:0005525">
    <property type="term" value="F:GTP binding"/>
    <property type="evidence" value="ECO:0007669"/>
    <property type="project" value="UniProtKB-KW"/>
</dbReference>
<dbReference type="CDD" id="cd00154">
    <property type="entry name" value="Rab"/>
    <property type="match status" value="1"/>
</dbReference>
<dbReference type="SMART" id="SM00173">
    <property type="entry name" value="RAS"/>
    <property type="match status" value="1"/>
</dbReference>
<name>A0AAW0HSE0_MYOGA</name>
<dbReference type="PANTHER" id="PTHR47977">
    <property type="entry name" value="RAS-RELATED PROTEIN RAB"/>
    <property type="match status" value="1"/>
</dbReference>
<evidence type="ECO:0000313" key="7">
    <source>
        <dbReference type="EMBL" id="KAK7805028.1"/>
    </source>
</evidence>
<keyword evidence="3" id="KW-0547">Nucleotide-binding</keyword>
<comment type="subcellular location">
    <subcellularLocation>
        <location evidence="1">Cytoplasm</location>
    </subcellularLocation>
</comment>
<dbReference type="InterPro" id="IPR005225">
    <property type="entry name" value="Small_GTP-bd"/>
</dbReference>
<dbReference type="Proteomes" id="UP001488838">
    <property type="component" value="Unassembled WGS sequence"/>
</dbReference>
<evidence type="ECO:0000256" key="3">
    <source>
        <dbReference type="ARBA" id="ARBA00022741"/>
    </source>
</evidence>
<dbReference type="InterPro" id="IPR027417">
    <property type="entry name" value="P-loop_NTPase"/>
</dbReference>
<dbReference type="PROSITE" id="PS51419">
    <property type="entry name" value="RAB"/>
    <property type="match status" value="1"/>
</dbReference>
<evidence type="ECO:0000256" key="2">
    <source>
        <dbReference type="ARBA" id="ARBA00022490"/>
    </source>
</evidence>
<evidence type="ECO:0000256" key="5">
    <source>
        <dbReference type="ARBA" id="ARBA00023134"/>
    </source>
</evidence>
<dbReference type="SMART" id="SM00175">
    <property type="entry name" value="RAB"/>
    <property type="match status" value="1"/>
</dbReference>
<evidence type="ECO:0000313" key="8">
    <source>
        <dbReference type="Proteomes" id="UP001488838"/>
    </source>
</evidence>
<comment type="caution">
    <text evidence="7">The sequence shown here is derived from an EMBL/GenBank/DDBJ whole genome shotgun (WGS) entry which is preliminary data.</text>
</comment>
<gene>
    <name evidence="7" type="ORF">U0070_021710</name>
</gene>
<dbReference type="GO" id="GO:0003924">
    <property type="term" value="F:GTPase activity"/>
    <property type="evidence" value="ECO:0007669"/>
    <property type="project" value="InterPro"/>
</dbReference>
<reference evidence="7 8" key="1">
    <citation type="journal article" date="2023" name="bioRxiv">
        <title>Conserved and derived expression patterns and positive selection on dental genes reveal complex evolutionary context of ever-growing rodent molars.</title>
        <authorList>
            <person name="Calamari Z.T."/>
            <person name="Song A."/>
            <person name="Cohen E."/>
            <person name="Akter M."/>
            <person name="Roy R.D."/>
            <person name="Hallikas O."/>
            <person name="Christensen M.M."/>
            <person name="Li P."/>
            <person name="Marangoni P."/>
            <person name="Jernvall J."/>
            <person name="Klein O.D."/>
        </authorList>
    </citation>
    <scope>NUCLEOTIDE SEQUENCE [LARGE SCALE GENOMIC DNA]</scope>
    <source>
        <strain evidence="7">V071</strain>
    </source>
</reference>
<dbReference type="PROSITE" id="PS51417">
    <property type="entry name" value="ARF"/>
    <property type="match status" value="1"/>
</dbReference>
<protein>
    <submittedName>
        <fullName evidence="7">Uncharacterized protein</fullName>
    </submittedName>
</protein>
<keyword evidence="2" id="KW-0963">Cytoplasm</keyword>
<evidence type="ECO:0000256" key="4">
    <source>
        <dbReference type="ARBA" id="ARBA00023054"/>
    </source>
</evidence>
<dbReference type="PROSITE" id="PS51421">
    <property type="entry name" value="RAS"/>
    <property type="match status" value="1"/>
</dbReference>
<dbReference type="PRINTS" id="PR00449">
    <property type="entry name" value="RASTRNSFRMNG"/>
</dbReference>
<sequence>MLMKIAAYDEEIQHLYEEMEQQIKSEREQFLLKDTERFQARSRELEKKLSAKEQELERLIQKQSRLEGQCTALHNDKHETKAENTKLRLTNQELARELERTSRELQEAQQQLESLQREACELQQEKEMEVCRVTESLQREKSGLLKQLDFLRERNKHLRDERDISFQKDKAAKANTAASKASRKQRSGSVIGKYVDGREILGRALFSAASRQVSLHFHIDIFIISSYASSSCPRSDSQSVEEDEAFGILRRRSSLGLNAYLAAEEESGTGEPGTGVPRRHALRRIISIEEDPLPQLLEGGFEKPLSKCPEEEEVFDQGAEGQSVTAPALELIPMSPRGQPVGKEALYKEENTPSTPDRLFKIVFVGDSAVGKTSFLRRICEARFSPGMAATVGIDYRVKTVTVDNAQVALQLWDTAGQERYRCVTQQFFRKADGVVVMYDLTAKQSFLSIRQWLSSVEEAVGDRIPVLLLGNKLDNEKEREVPRGLGEQLAKDNSLIFYECSACSGHNTKESLLHLAR</sequence>
<keyword evidence="5" id="KW-0342">GTP-binding</keyword>
<dbReference type="SMART" id="SM00174">
    <property type="entry name" value="RHO"/>
    <property type="match status" value="1"/>
</dbReference>